<organism evidence="1 2">
    <name type="scientific">Pacificimonas flava</name>
    <dbReference type="NCBI Taxonomy" id="1234595"/>
    <lineage>
        <taxon>Bacteria</taxon>
        <taxon>Pseudomonadati</taxon>
        <taxon>Pseudomonadota</taxon>
        <taxon>Alphaproteobacteria</taxon>
        <taxon>Sphingomonadales</taxon>
        <taxon>Sphingosinicellaceae</taxon>
        <taxon>Pacificimonas</taxon>
    </lineage>
</organism>
<dbReference type="RefSeq" id="WP_008599955.1">
    <property type="nucleotide sequence ID" value="NZ_AMRV01000001.1"/>
</dbReference>
<comment type="caution">
    <text evidence="1">The sequence shown here is derived from an EMBL/GenBank/DDBJ whole genome shotgun (WGS) entry which is preliminary data.</text>
</comment>
<sequence>MLADHATAYVPPGVDLGISEEDRTRHIGIDIGAAAVARGVAERECAPAILGGCSRLVIDLNRPASDDAAVPAISDGTRIPGNERLSAEQLEVRHAVHAAYHRRVERALDDESPRLILSVHSFTSRMRGGSSKRPWDCGLLYDRDDRAARAAIAYFERQGLIVGDNEPYSGARFGYTMQRHAEPRAIPYLFLEIRNDHLSDAGGLARWMDLTVGAVSAALGEGGAGS</sequence>
<dbReference type="Gene3D" id="3.40.630.40">
    <property type="entry name" value="Zn-dependent exopeptidases"/>
    <property type="match status" value="1"/>
</dbReference>
<keyword evidence="1" id="KW-0378">Hydrolase</keyword>
<dbReference type="Proteomes" id="UP000011717">
    <property type="component" value="Unassembled WGS sequence"/>
</dbReference>
<dbReference type="SUPFAM" id="SSF53187">
    <property type="entry name" value="Zn-dependent exopeptidases"/>
    <property type="match status" value="1"/>
</dbReference>
<proteinExistence type="predicted"/>
<dbReference type="InterPro" id="IPR007709">
    <property type="entry name" value="N-FG_amidohydro"/>
</dbReference>
<dbReference type="Pfam" id="PF05013">
    <property type="entry name" value="FGase"/>
    <property type="match status" value="1"/>
</dbReference>
<protein>
    <submittedName>
        <fullName evidence="1">N-formylglutamate amidohydrolase</fullName>
    </submittedName>
</protein>
<name>M2U9A2_9SPHN</name>
<reference evidence="1 2" key="1">
    <citation type="journal article" date="2013" name="Genome Announc.">
        <title>Draft Genome Sequence of Strain JLT2015T, Belonging to the Family Sphingomonadaceae of the Alphaproteobacteria.</title>
        <authorList>
            <person name="Tang K."/>
            <person name="Liu K."/>
            <person name="Li S."/>
            <person name="Jiao N."/>
        </authorList>
    </citation>
    <scope>NUCLEOTIDE SEQUENCE [LARGE SCALE GENOMIC DNA]</scope>
    <source>
        <strain evidence="1 2">JLT2015</strain>
    </source>
</reference>
<evidence type="ECO:0000313" key="1">
    <source>
        <dbReference type="EMBL" id="EMD84573.1"/>
    </source>
</evidence>
<keyword evidence="2" id="KW-1185">Reference proteome</keyword>
<dbReference type="PIRSF" id="PIRSF029730">
    <property type="entry name" value="UCP029730"/>
    <property type="match status" value="1"/>
</dbReference>
<gene>
    <name evidence="1" type="ORF">C725_0503</name>
</gene>
<dbReference type="InterPro" id="IPR011227">
    <property type="entry name" value="UCP029730"/>
</dbReference>
<evidence type="ECO:0000313" key="2">
    <source>
        <dbReference type="Proteomes" id="UP000011717"/>
    </source>
</evidence>
<dbReference type="AlphaFoldDB" id="M2U9A2"/>
<accession>M2U9A2</accession>
<dbReference type="GO" id="GO:0016787">
    <property type="term" value="F:hydrolase activity"/>
    <property type="evidence" value="ECO:0007669"/>
    <property type="project" value="UniProtKB-KW"/>
</dbReference>
<dbReference type="EMBL" id="AMRV01000001">
    <property type="protein sequence ID" value="EMD84573.1"/>
    <property type="molecule type" value="Genomic_DNA"/>
</dbReference>